<dbReference type="PANTHER" id="PTHR12935">
    <property type="entry name" value="GAMMA-GLUTAMYLCYCLOTRANSFERASE"/>
    <property type="match status" value="1"/>
</dbReference>
<evidence type="ECO:0000256" key="1">
    <source>
        <dbReference type="ARBA" id="ARBA00012346"/>
    </source>
</evidence>
<feature type="transmembrane region" description="Helical" evidence="5">
    <location>
        <begin position="299"/>
        <end position="320"/>
    </location>
</feature>
<dbReference type="GO" id="GO:0003839">
    <property type="term" value="F:gamma-glutamylcyclotransferase activity"/>
    <property type="evidence" value="ECO:0007669"/>
    <property type="project" value="UniProtKB-EC"/>
</dbReference>
<organism evidence="7">
    <name type="scientific">Ditylum brightwellii</name>
    <dbReference type="NCBI Taxonomy" id="49249"/>
    <lineage>
        <taxon>Eukaryota</taxon>
        <taxon>Sar</taxon>
        <taxon>Stramenopiles</taxon>
        <taxon>Ochrophyta</taxon>
        <taxon>Bacillariophyta</taxon>
        <taxon>Mediophyceae</taxon>
        <taxon>Lithodesmiophycidae</taxon>
        <taxon>Lithodesmiales</taxon>
        <taxon>Lithodesmiaceae</taxon>
        <taxon>Ditylum</taxon>
    </lineage>
</organism>
<dbReference type="EMBL" id="HBGN01031580">
    <property type="protein sequence ID" value="CAD9348354.1"/>
    <property type="molecule type" value="Transcribed_RNA"/>
</dbReference>
<feature type="chain" id="PRO_5035585480" description="gamma-glutamylcyclotransferase" evidence="6">
    <location>
        <begin position="22"/>
        <end position="337"/>
    </location>
</feature>
<reference evidence="7" key="1">
    <citation type="submission" date="2021-01" db="EMBL/GenBank/DDBJ databases">
        <authorList>
            <person name="Corre E."/>
            <person name="Pelletier E."/>
            <person name="Niang G."/>
            <person name="Scheremetjew M."/>
            <person name="Finn R."/>
            <person name="Kale V."/>
            <person name="Holt S."/>
            <person name="Cochrane G."/>
            <person name="Meng A."/>
            <person name="Brown T."/>
            <person name="Cohen L."/>
        </authorList>
    </citation>
    <scope>NUCLEOTIDE SEQUENCE</scope>
    <source>
        <strain evidence="7">Pop2</strain>
    </source>
</reference>
<gene>
    <name evidence="7" type="ORF">DBRI1063_LOCUS20371</name>
    <name evidence="8" type="ORF">DBRI1063_LOCUS20372</name>
</gene>
<name>A0A6U3TKC6_9STRA</name>
<dbReference type="EC" id="4.3.2.9" evidence="1"/>
<sequence length="337" mass="37263">MIVPFLPHLPFILCFLTVLKSATLVAGGLTSNTPTVADSIKAKSKTKVNNHPVRPQLVKDALETNSPIYYFGIGSNMSRSKLENRSVCGSQIHIQQMEAATVPGYRLAFNLRGFPPLEPGMGSLEPRVADGDDGSALSYDANECHGALIKLSADDYEKVMRSEGVAATDGNPNQTYDEIVVTAIPYNKNHPPVQAVALRARSHARLKKDPCPSPRYMNILREGARELGLKPCYQEFLNKHPVQTNSPLLRKIAIANLVLTVTLSYRFKIRQISKLQSWLLFKVYAPTTASKAMKILSEIASVMILLPGSIIGFFLLKMLLSTGKMPPMMKEMVEQHW</sequence>
<keyword evidence="2" id="KW-0456">Lyase</keyword>
<dbReference type="EMBL" id="HBGN01031579">
    <property type="protein sequence ID" value="CAD9348353.1"/>
    <property type="molecule type" value="Transcribed_RNA"/>
</dbReference>
<dbReference type="AlphaFoldDB" id="A0A6U3TKC6"/>
<evidence type="ECO:0000313" key="7">
    <source>
        <dbReference type="EMBL" id="CAD9348353.1"/>
    </source>
</evidence>
<accession>A0A6U3TKC6</accession>
<proteinExistence type="predicted"/>
<evidence type="ECO:0000256" key="2">
    <source>
        <dbReference type="ARBA" id="ARBA00023239"/>
    </source>
</evidence>
<feature type="binding site" evidence="4">
    <location>
        <begin position="70"/>
        <end position="75"/>
    </location>
    <ligand>
        <name>substrate</name>
    </ligand>
</feature>
<protein>
    <recommendedName>
        <fullName evidence="1">gamma-glutamylcyclotransferase</fullName>
        <ecNumber evidence="1">4.3.2.9</ecNumber>
    </recommendedName>
</protein>
<evidence type="ECO:0000256" key="6">
    <source>
        <dbReference type="SAM" id="SignalP"/>
    </source>
</evidence>
<evidence type="ECO:0000256" key="4">
    <source>
        <dbReference type="PIRSR" id="PIRSR617939-2"/>
    </source>
</evidence>
<feature type="binding site" evidence="4">
    <location>
        <position position="216"/>
    </location>
    <ligand>
        <name>substrate</name>
    </ligand>
</feature>
<keyword evidence="5" id="KW-1133">Transmembrane helix</keyword>
<feature type="active site" description="Proton acceptor" evidence="3">
    <location>
        <position position="163"/>
    </location>
</feature>
<keyword evidence="5" id="KW-0472">Membrane</keyword>
<feature type="signal peptide" evidence="6">
    <location>
        <begin position="1"/>
        <end position="21"/>
    </location>
</feature>
<evidence type="ECO:0000313" key="8">
    <source>
        <dbReference type="EMBL" id="CAD9348354.1"/>
    </source>
</evidence>
<dbReference type="InterPro" id="IPR017939">
    <property type="entry name" value="G-Glutamylcylcotransferase"/>
</dbReference>
<dbReference type="PANTHER" id="PTHR12935:SF0">
    <property type="entry name" value="GAMMA-GLUTAMYLCYCLOTRANSFERASE"/>
    <property type="match status" value="1"/>
</dbReference>
<evidence type="ECO:0000256" key="5">
    <source>
        <dbReference type="SAM" id="Phobius"/>
    </source>
</evidence>
<evidence type="ECO:0000256" key="3">
    <source>
        <dbReference type="PIRSR" id="PIRSR617939-1"/>
    </source>
</evidence>
<keyword evidence="5" id="KW-0812">Transmembrane</keyword>
<keyword evidence="6" id="KW-0732">Signal</keyword>
<dbReference type="Gene3D" id="3.10.490.10">
    <property type="entry name" value="Gamma-glutamyl cyclotransferase-like"/>
    <property type="match status" value="1"/>
</dbReference>